<name>A0ACB6QB26_9PLEO</name>
<organism evidence="1 2">
    <name type="scientific">Lindgomyces ingoldianus</name>
    <dbReference type="NCBI Taxonomy" id="673940"/>
    <lineage>
        <taxon>Eukaryota</taxon>
        <taxon>Fungi</taxon>
        <taxon>Dikarya</taxon>
        <taxon>Ascomycota</taxon>
        <taxon>Pezizomycotina</taxon>
        <taxon>Dothideomycetes</taxon>
        <taxon>Pleosporomycetidae</taxon>
        <taxon>Pleosporales</taxon>
        <taxon>Lindgomycetaceae</taxon>
        <taxon>Lindgomyces</taxon>
    </lineage>
</organism>
<protein>
    <submittedName>
        <fullName evidence="1">Uncharacterized protein</fullName>
    </submittedName>
</protein>
<sequence>MTSSFDTIDQEAHSRVDGRLTKKAVPASISNFFGGYSWKRHRLAMAERRLSTSAQVGNYTRRFLLPPSHEASKGPIVPRHGPSAAVLMIRWGNDNPQILLSPSNLFPFSSISFSLSPLPFLAYLCHHPVLKTKANPPISDQRSFTSFVNDRNDEQLIHGGPQSPSDAYTSKNIQEFTSDIHKFTGLGLKQYAVRFGFDGKSMSTDCYTIRSCAAYRIILGYRLKASLATSSSLAWKTCFSTDMQIAVRSTGNAEAVCSQGRKGQAPPIIRSSATQDSALHSHPDRLPVSGIEATCSSVMPAALTDKQRGSRITSTFPHIITRFLNTSCVHFHVHVRCTRLSDHVHGYERYVSKNAKTPTSLPKRPMAKYTSTHIKLFMKERLGAIFGLPKTTKPNLSRHETSNLSPLQPYDPSLASPPHYSCRSSHLAILLELPLLIKRCFEYTTRRWALRIYNEALGSMLGFGVGSPNNRGGCRCDGEPHGCKCGLKPPTTSHLHKALERRAAKKEYHCRKYKRRNIYPGPPSASSSHSDTIYSFTVCRRHGEAHTHRGSDLVASRGPTTLKRTEQSEWQTSKAVGDAAPSPRGCIKIPNRFETFDQSKLQMHELDTLSGHLDENRGLFSHRLEEGPQVCTLHKLGKHRRRPTAYSCTFSPVRPDRISLRSAAVPHEMKFCSTQKYLLQVTSFSSATDYFRLRFRTSKIGRCWFYSREITASSFWKLSIIENGSSDMSSAPGSFLPATGPIRINVEAPMARRLHQPVVDISHTDSCTVNFITLLGSSSIPFLGLKHAPQRLFISANYSHRMTLQ</sequence>
<gene>
    <name evidence="1" type="ORF">BDR25DRAFT_397200</name>
</gene>
<evidence type="ECO:0000313" key="2">
    <source>
        <dbReference type="Proteomes" id="UP000799755"/>
    </source>
</evidence>
<reference evidence="1" key="1">
    <citation type="journal article" date="2020" name="Stud. Mycol.">
        <title>101 Dothideomycetes genomes: a test case for predicting lifestyles and emergence of pathogens.</title>
        <authorList>
            <person name="Haridas S."/>
            <person name="Albert R."/>
            <person name="Binder M."/>
            <person name="Bloem J."/>
            <person name="Labutti K."/>
            <person name="Salamov A."/>
            <person name="Andreopoulos B."/>
            <person name="Baker S."/>
            <person name="Barry K."/>
            <person name="Bills G."/>
            <person name="Bluhm B."/>
            <person name="Cannon C."/>
            <person name="Castanera R."/>
            <person name="Culley D."/>
            <person name="Daum C."/>
            <person name="Ezra D."/>
            <person name="Gonzalez J."/>
            <person name="Henrissat B."/>
            <person name="Kuo A."/>
            <person name="Liang C."/>
            <person name="Lipzen A."/>
            <person name="Lutzoni F."/>
            <person name="Magnuson J."/>
            <person name="Mondo S."/>
            <person name="Nolan M."/>
            <person name="Ohm R."/>
            <person name="Pangilinan J."/>
            <person name="Park H.-J."/>
            <person name="Ramirez L."/>
            <person name="Alfaro M."/>
            <person name="Sun H."/>
            <person name="Tritt A."/>
            <person name="Yoshinaga Y."/>
            <person name="Zwiers L.-H."/>
            <person name="Turgeon B."/>
            <person name="Goodwin S."/>
            <person name="Spatafora J."/>
            <person name="Crous P."/>
            <person name="Grigoriev I."/>
        </authorList>
    </citation>
    <scope>NUCLEOTIDE SEQUENCE</scope>
    <source>
        <strain evidence="1">ATCC 200398</strain>
    </source>
</reference>
<evidence type="ECO:0000313" key="1">
    <source>
        <dbReference type="EMBL" id="KAF2463355.1"/>
    </source>
</evidence>
<keyword evidence="2" id="KW-1185">Reference proteome</keyword>
<comment type="caution">
    <text evidence="1">The sequence shown here is derived from an EMBL/GenBank/DDBJ whole genome shotgun (WGS) entry which is preliminary data.</text>
</comment>
<dbReference type="Proteomes" id="UP000799755">
    <property type="component" value="Unassembled WGS sequence"/>
</dbReference>
<accession>A0ACB6QB26</accession>
<dbReference type="EMBL" id="MU003551">
    <property type="protein sequence ID" value="KAF2463355.1"/>
    <property type="molecule type" value="Genomic_DNA"/>
</dbReference>
<proteinExistence type="predicted"/>